<name>A0A0E9TMD1_ANGAN</name>
<reference evidence="1" key="2">
    <citation type="journal article" date="2015" name="Fish Shellfish Immunol.">
        <title>Early steps in the European eel (Anguilla anguilla)-Vibrio vulnificus interaction in the gills: Role of the RtxA13 toxin.</title>
        <authorList>
            <person name="Callol A."/>
            <person name="Pajuelo D."/>
            <person name="Ebbesson L."/>
            <person name="Teles M."/>
            <person name="MacKenzie S."/>
            <person name="Amaro C."/>
        </authorList>
    </citation>
    <scope>NUCLEOTIDE SEQUENCE</scope>
</reference>
<protein>
    <submittedName>
        <fullName evidence="1">Uncharacterized protein</fullName>
    </submittedName>
</protein>
<dbReference type="EMBL" id="GBXM01054547">
    <property type="protein sequence ID" value="JAH54030.1"/>
    <property type="molecule type" value="Transcribed_RNA"/>
</dbReference>
<organism evidence="1">
    <name type="scientific">Anguilla anguilla</name>
    <name type="common">European freshwater eel</name>
    <name type="synonym">Muraena anguilla</name>
    <dbReference type="NCBI Taxonomy" id="7936"/>
    <lineage>
        <taxon>Eukaryota</taxon>
        <taxon>Metazoa</taxon>
        <taxon>Chordata</taxon>
        <taxon>Craniata</taxon>
        <taxon>Vertebrata</taxon>
        <taxon>Euteleostomi</taxon>
        <taxon>Actinopterygii</taxon>
        <taxon>Neopterygii</taxon>
        <taxon>Teleostei</taxon>
        <taxon>Anguilliformes</taxon>
        <taxon>Anguillidae</taxon>
        <taxon>Anguilla</taxon>
    </lineage>
</organism>
<evidence type="ECO:0000313" key="1">
    <source>
        <dbReference type="EMBL" id="JAH54030.1"/>
    </source>
</evidence>
<dbReference type="AlphaFoldDB" id="A0A0E9TMD1"/>
<accession>A0A0E9TMD1</accession>
<sequence>MWGSLESCLTTFPDTGN</sequence>
<proteinExistence type="predicted"/>
<reference evidence="1" key="1">
    <citation type="submission" date="2014-11" db="EMBL/GenBank/DDBJ databases">
        <authorList>
            <person name="Amaro Gonzalez C."/>
        </authorList>
    </citation>
    <scope>NUCLEOTIDE SEQUENCE</scope>
</reference>